<comment type="caution">
    <text evidence="1">The sequence shown here is derived from an EMBL/GenBank/DDBJ whole genome shotgun (WGS) entry which is preliminary data.</text>
</comment>
<reference evidence="1 2" key="1">
    <citation type="journal article" date="2017" name="Int. J. Syst. Evol. Microbiol.">
        <title>Bacillus notoginsengisoli sp. nov., a novel bacterium isolated from the rhizosphere of Panax notoginseng.</title>
        <authorList>
            <person name="Zhang M.Y."/>
            <person name="Cheng J."/>
            <person name="Cai Y."/>
            <person name="Zhang T.Y."/>
            <person name="Wu Y.Y."/>
            <person name="Manikprabhu D."/>
            <person name="Li W.J."/>
            <person name="Zhang Y.X."/>
        </authorList>
    </citation>
    <scope>NUCLEOTIDE SEQUENCE [LARGE SCALE GENOMIC DNA]</scope>
    <source>
        <strain evidence="1 2">JCM 30743</strain>
    </source>
</reference>
<evidence type="ECO:0008006" key="3">
    <source>
        <dbReference type="Google" id="ProtNLM"/>
    </source>
</evidence>
<protein>
    <recommendedName>
        <fullName evidence="3">Replication-relaxation family protein</fullName>
    </recommendedName>
</protein>
<name>A0A417YPT0_9BACI</name>
<dbReference type="AlphaFoldDB" id="A0A417YPT0"/>
<dbReference type="RefSeq" id="WP_118922974.1">
    <property type="nucleotide sequence ID" value="NZ_QWEG01000012.1"/>
</dbReference>
<dbReference type="Pfam" id="PF13814">
    <property type="entry name" value="Replic_Relax"/>
    <property type="match status" value="1"/>
</dbReference>
<dbReference type="InterPro" id="IPR025855">
    <property type="entry name" value="Replic_Relax"/>
</dbReference>
<keyword evidence="2" id="KW-1185">Reference proteome</keyword>
<evidence type="ECO:0000313" key="1">
    <source>
        <dbReference type="EMBL" id="RHW35968.1"/>
    </source>
</evidence>
<accession>A0A417YPT0</accession>
<proteinExistence type="predicted"/>
<dbReference type="Proteomes" id="UP000284416">
    <property type="component" value="Unassembled WGS sequence"/>
</dbReference>
<evidence type="ECO:0000313" key="2">
    <source>
        <dbReference type="Proteomes" id="UP000284416"/>
    </source>
</evidence>
<gene>
    <name evidence="1" type="ORF">D1B31_17920</name>
</gene>
<sequence length="426" mass="49351">MSKRIYTFGKGKKKGVWLKDQDIELLRLLYDHRILSLLELKYYANSLYGVKPNSLARKLQRWRSEKILLSKKYGGEKYVYYRLGMNGYKILEQEGETVPGDRHYKELAAPENQIDHFFGTKDVVIQTLVEIQKKNIDVFSAAPSLIPYVEKDSVSTDPVVVPDWILHNQYGFLNVELDTANENLTDIREKVEKYMKYAADRPDENHHVLFVVIDNQDKYFKYIKNFGKNRLVRVANVKDAIVRASSLAPANLHLYVSPMNRGHHMACNILTGQSLITDEERSSAVESIQVIMSNKFNYEMESLNAVDFYLPEVHSELFADAHLLLKNRKTGKSKIVLIKLMEEGNARYMDELKYLNTLHSQNRFMRKVDKTIAIYRSASEFEYDAMGAGEMQHIVFGMMEELQTDSDKPPFYRNVRDYKKGAGVLI</sequence>
<dbReference type="EMBL" id="QWEG01000012">
    <property type="protein sequence ID" value="RHW35968.1"/>
    <property type="molecule type" value="Genomic_DNA"/>
</dbReference>
<organism evidence="1 2">
    <name type="scientific">Neobacillus notoginsengisoli</name>
    <dbReference type="NCBI Taxonomy" id="1578198"/>
    <lineage>
        <taxon>Bacteria</taxon>
        <taxon>Bacillati</taxon>
        <taxon>Bacillota</taxon>
        <taxon>Bacilli</taxon>
        <taxon>Bacillales</taxon>
        <taxon>Bacillaceae</taxon>
        <taxon>Neobacillus</taxon>
    </lineage>
</organism>
<dbReference type="OrthoDB" id="2919723at2"/>